<dbReference type="PANTHER" id="PTHR31896">
    <property type="entry name" value="FAMILY REGULATORY PROTEIN, PUTATIVE (AFU_ORTHOLOGUE AFUA_3G14730)-RELATED"/>
    <property type="match status" value="1"/>
</dbReference>
<evidence type="ECO:0000313" key="4">
    <source>
        <dbReference type="Proteomes" id="UP000813461"/>
    </source>
</evidence>
<sequence>MALDMELDPLGAQPALSRLYTQLAFIFRAPEQVQHDNIVSTLTSGLERLTQAFPWTAGQVIHTFHESDGRPSYRIQPLEAIPRLIVKNHENDAAIPTLAQLEEAQYPMSMLHEDLWAPCPTIASLAFDPTKPSGSDDEPAPVTLVQLSFIKGGLVLCINMQHNVCDMMGQAAVMGWLSRACRNEEFTTEELDVGNADRRTTVPPIGSAAQDLQDDLEDQLIPGVNDLPGSLATTETPAPVSPPCSWAYYKFSSSSQQCLKDLATTELPDDFNKFISTDDALTAFIFKSVLRARRYRLPDETRVVSLARAVDARRYLNVSADYPGILQNMAYTRHSLAETSDLPLGHIAAGLRRQVDPETSNVARRTRSLITFLSQAPENASKISFTARQNPDADIALSSWSKVSAYEWDFGLGLGSAVAVRRPGFLPVESLMYIMPKDRDGSTTMAMCLRDGDVERLQEDEEWARFVEFVG</sequence>
<dbReference type="Gene3D" id="3.30.559.10">
    <property type="entry name" value="Chloramphenicol acetyltransferase-like domain"/>
    <property type="match status" value="2"/>
</dbReference>
<keyword evidence="4" id="KW-1185">Reference proteome</keyword>
<dbReference type="OrthoDB" id="1862401at2759"/>
<dbReference type="AlphaFoldDB" id="A0A8K0R5N9"/>
<gene>
    <name evidence="3" type="ORF">FB567DRAFT_346837</name>
</gene>
<dbReference type="GO" id="GO:0016740">
    <property type="term" value="F:transferase activity"/>
    <property type="evidence" value="ECO:0007669"/>
    <property type="project" value="UniProtKB-KW"/>
</dbReference>
<accession>A0A8K0R5N9</accession>
<dbReference type="InterPro" id="IPR054710">
    <property type="entry name" value="Tri101-like_N"/>
</dbReference>
<dbReference type="InterPro" id="IPR051283">
    <property type="entry name" value="Sec_Metabolite_Acyltrans"/>
</dbReference>
<evidence type="ECO:0000256" key="1">
    <source>
        <dbReference type="ARBA" id="ARBA00022679"/>
    </source>
</evidence>
<organism evidence="3 4">
    <name type="scientific">Paraphoma chrysanthemicola</name>
    <dbReference type="NCBI Taxonomy" id="798071"/>
    <lineage>
        <taxon>Eukaryota</taxon>
        <taxon>Fungi</taxon>
        <taxon>Dikarya</taxon>
        <taxon>Ascomycota</taxon>
        <taxon>Pezizomycotina</taxon>
        <taxon>Dothideomycetes</taxon>
        <taxon>Pleosporomycetidae</taxon>
        <taxon>Pleosporales</taxon>
        <taxon>Pleosporineae</taxon>
        <taxon>Phaeosphaeriaceae</taxon>
        <taxon>Paraphoma</taxon>
    </lineage>
</organism>
<reference evidence="3" key="1">
    <citation type="journal article" date="2021" name="Nat. Commun.">
        <title>Genetic determinants of endophytism in the Arabidopsis root mycobiome.</title>
        <authorList>
            <person name="Mesny F."/>
            <person name="Miyauchi S."/>
            <person name="Thiergart T."/>
            <person name="Pickel B."/>
            <person name="Atanasova L."/>
            <person name="Karlsson M."/>
            <person name="Huettel B."/>
            <person name="Barry K.W."/>
            <person name="Haridas S."/>
            <person name="Chen C."/>
            <person name="Bauer D."/>
            <person name="Andreopoulos W."/>
            <person name="Pangilinan J."/>
            <person name="LaButti K."/>
            <person name="Riley R."/>
            <person name="Lipzen A."/>
            <person name="Clum A."/>
            <person name="Drula E."/>
            <person name="Henrissat B."/>
            <person name="Kohler A."/>
            <person name="Grigoriev I.V."/>
            <person name="Martin F.M."/>
            <person name="Hacquard S."/>
        </authorList>
    </citation>
    <scope>NUCLEOTIDE SEQUENCE</scope>
    <source>
        <strain evidence="3">MPI-SDFR-AT-0120</strain>
    </source>
</reference>
<dbReference type="InterPro" id="IPR023213">
    <property type="entry name" value="CAT-like_dom_sf"/>
</dbReference>
<feature type="domain" description="Trichothecene 3-O-acetyltransferase-like N-terminal" evidence="2">
    <location>
        <begin position="19"/>
        <end position="181"/>
    </location>
</feature>
<comment type="caution">
    <text evidence="3">The sequence shown here is derived from an EMBL/GenBank/DDBJ whole genome shotgun (WGS) entry which is preliminary data.</text>
</comment>
<dbReference type="Proteomes" id="UP000813461">
    <property type="component" value="Unassembled WGS sequence"/>
</dbReference>
<dbReference type="PANTHER" id="PTHR31896:SF64">
    <property type="entry name" value="TRICHOTHECENE 3-O-ACETYLTRANSFERASE"/>
    <property type="match status" value="1"/>
</dbReference>
<dbReference type="EMBL" id="JAGMVJ010000009">
    <property type="protein sequence ID" value="KAH7087503.1"/>
    <property type="molecule type" value="Genomic_DNA"/>
</dbReference>
<evidence type="ECO:0000313" key="3">
    <source>
        <dbReference type="EMBL" id="KAH7087503.1"/>
    </source>
</evidence>
<dbReference type="Pfam" id="PF22664">
    <property type="entry name" value="TRI-like_N"/>
    <property type="match status" value="1"/>
</dbReference>
<name>A0A8K0R5N9_9PLEO</name>
<proteinExistence type="predicted"/>
<evidence type="ECO:0000259" key="2">
    <source>
        <dbReference type="Pfam" id="PF22664"/>
    </source>
</evidence>
<keyword evidence="1" id="KW-0808">Transferase</keyword>
<protein>
    <submittedName>
        <fullName evidence="3">Trichothecene 3-O-acetyltransferase</fullName>
    </submittedName>
</protein>